<reference evidence="2 3" key="1">
    <citation type="journal article" date="2019" name="Int. J. Syst. Evol. Microbiol.">
        <title>The Global Catalogue of Microorganisms (GCM) 10K type strain sequencing project: providing services to taxonomists for standard genome sequencing and annotation.</title>
        <authorList>
            <consortium name="The Broad Institute Genomics Platform"/>
            <consortium name="The Broad Institute Genome Sequencing Center for Infectious Disease"/>
            <person name="Wu L."/>
            <person name="Ma J."/>
        </authorList>
    </citation>
    <scope>NUCLEOTIDE SEQUENCE [LARGE SCALE GENOMIC DNA]</scope>
    <source>
        <strain evidence="2 3">JCM 15608</strain>
    </source>
</reference>
<dbReference type="Pfam" id="PF03729">
    <property type="entry name" value="DUF308"/>
    <property type="match status" value="2"/>
</dbReference>
<feature type="transmembrane region" description="Helical" evidence="1">
    <location>
        <begin position="108"/>
        <end position="131"/>
    </location>
</feature>
<dbReference type="RefSeq" id="WP_343816768.1">
    <property type="nucleotide sequence ID" value="NZ_BAAAFA010000004.1"/>
</dbReference>
<evidence type="ECO:0000313" key="3">
    <source>
        <dbReference type="Proteomes" id="UP001500021"/>
    </source>
</evidence>
<name>A0ABN1L649_9GAMM</name>
<feature type="transmembrane region" description="Helical" evidence="1">
    <location>
        <begin position="60"/>
        <end position="78"/>
    </location>
</feature>
<gene>
    <name evidence="2" type="ORF">GCM10009111_15290</name>
</gene>
<dbReference type="PANTHER" id="PTHR34989">
    <property type="entry name" value="PROTEIN HDED"/>
    <property type="match status" value="1"/>
</dbReference>
<keyword evidence="1" id="KW-0812">Transmembrane</keyword>
<feature type="transmembrane region" description="Helical" evidence="1">
    <location>
        <begin position="35"/>
        <end position="54"/>
    </location>
</feature>
<dbReference type="InterPro" id="IPR052712">
    <property type="entry name" value="Acid_resist_chaperone_HdeD"/>
</dbReference>
<dbReference type="Proteomes" id="UP001500021">
    <property type="component" value="Unassembled WGS sequence"/>
</dbReference>
<keyword evidence="3" id="KW-1185">Reference proteome</keyword>
<keyword evidence="1" id="KW-0472">Membrane</keyword>
<evidence type="ECO:0000256" key="1">
    <source>
        <dbReference type="SAM" id="Phobius"/>
    </source>
</evidence>
<organism evidence="2 3">
    <name type="scientific">Colwellia asteriadis</name>
    <dbReference type="NCBI Taxonomy" id="517723"/>
    <lineage>
        <taxon>Bacteria</taxon>
        <taxon>Pseudomonadati</taxon>
        <taxon>Pseudomonadota</taxon>
        <taxon>Gammaproteobacteria</taxon>
        <taxon>Alteromonadales</taxon>
        <taxon>Colwelliaceae</taxon>
        <taxon>Colwellia</taxon>
    </lineage>
</organism>
<protein>
    <recommendedName>
        <fullName evidence="4">HdeD family acid-resistance protein</fullName>
    </recommendedName>
</protein>
<dbReference type="InterPro" id="IPR005325">
    <property type="entry name" value="DUF308_memb"/>
</dbReference>
<feature type="transmembrane region" description="Helical" evidence="1">
    <location>
        <begin position="143"/>
        <end position="160"/>
    </location>
</feature>
<feature type="transmembrane region" description="Helical" evidence="1">
    <location>
        <begin position="85"/>
        <end position="102"/>
    </location>
</feature>
<evidence type="ECO:0000313" key="2">
    <source>
        <dbReference type="EMBL" id="GAA0816068.1"/>
    </source>
</evidence>
<accession>A0ABN1L649</accession>
<evidence type="ECO:0008006" key="4">
    <source>
        <dbReference type="Google" id="ProtNLM"/>
    </source>
</evidence>
<dbReference type="PANTHER" id="PTHR34989:SF1">
    <property type="entry name" value="PROTEIN HDED"/>
    <property type="match status" value="1"/>
</dbReference>
<comment type="caution">
    <text evidence="2">The sequence shown here is derived from an EMBL/GenBank/DDBJ whole genome shotgun (WGS) entry which is preliminary data.</text>
</comment>
<dbReference type="EMBL" id="BAAAFA010000004">
    <property type="protein sequence ID" value="GAA0816068.1"/>
    <property type="molecule type" value="Genomic_DNA"/>
</dbReference>
<feature type="transmembrane region" description="Helical" evidence="1">
    <location>
        <begin position="166"/>
        <end position="187"/>
    </location>
</feature>
<keyword evidence="1" id="KW-1133">Transmembrane helix</keyword>
<sequence length="199" mass="21510">MSNIISPPEQPEASEITRETSAQQFKLALIKNTKTIGTIMILIGVLAILAPSFIGIALNAYVGAMFLLAAFALAFNAWHNKNSNISLWFKPFVLTALALIIFTHPAIILGVLGLLIAIYLLISGFSAIVLAFQLQSSAKIFNILNGILSFILGVIVLTNWPFASAWIVGLIIGVTFLFDGIALLTIANHMSKTQEKIIN</sequence>
<proteinExistence type="predicted"/>